<name>A0A7X3KCH8_9STRE</name>
<evidence type="ECO:0000256" key="1">
    <source>
        <dbReference type="ARBA" id="ARBA00004196"/>
    </source>
</evidence>
<dbReference type="Gene3D" id="3.40.50.2300">
    <property type="match status" value="2"/>
</dbReference>
<keyword evidence="3" id="KW-0732">Signal</keyword>
<dbReference type="InterPro" id="IPR025997">
    <property type="entry name" value="SBP_2_dom"/>
</dbReference>
<feature type="transmembrane region" description="Helical" evidence="4">
    <location>
        <begin position="6"/>
        <end position="23"/>
    </location>
</feature>
<reference evidence="6 7" key="1">
    <citation type="submission" date="2019-12" db="EMBL/GenBank/DDBJ databases">
        <title>Microbes associate with the intestines of laboratory mice.</title>
        <authorList>
            <person name="Navarre W."/>
            <person name="Wong E."/>
        </authorList>
    </citation>
    <scope>NUCLEOTIDE SEQUENCE [LARGE SCALE GENOMIC DNA]</scope>
    <source>
        <strain evidence="6 7">NM51_B2-22</strain>
    </source>
</reference>
<dbReference type="PANTHER" id="PTHR46847:SF1">
    <property type="entry name" value="D-ALLOSE-BINDING PERIPLASMIC PROTEIN-RELATED"/>
    <property type="match status" value="1"/>
</dbReference>
<dbReference type="Proteomes" id="UP000461595">
    <property type="component" value="Unassembled WGS sequence"/>
</dbReference>
<dbReference type="GO" id="GO:0030313">
    <property type="term" value="C:cell envelope"/>
    <property type="evidence" value="ECO:0007669"/>
    <property type="project" value="UniProtKB-SubCell"/>
</dbReference>
<dbReference type="PANTHER" id="PTHR46847">
    <property type="entry name" value="D-ALLOSE-BINDING PERIPLASMIC PROTEIN-RELATED"/>
    <property type="match status" value="1"/>
</dbReference>
<dbReference type="AlphaFoldDB" id="A0A7X3KCH8"/>
<evidence type="ECO:0000256" key="3">
    <source>
        <dbReference type="ARBA" id="ARBA00022729"/>
    </source>
</evidence>
<dbReference type="RefSeq" id="WP_160332728.1">
    <property type="nucleotide sequence ID" value="NZ_WSRS01000032.1"/>
</dbReference>
<evidence type="ECO:0000256" key="4">
    <source>
        <dbReference type="SAM" id="Phobius"/>
    </source>
</evidence>
<comment type="subcellular location">
    <subcellularLocation>
        <location evidence="1">Cell envelope</location>
    </subcellularLocation>
</comment>
<keyword evidence="4" id="KW-0812">Transmembrane</keyword>
<gene>
    <name evidence="6" type="ORF">E5983_04555</name>
</gene>
<evidence type="ECO:0000256" key="2">
    <source>
        <dbReference type="ARBA" id="ARBA00007639"/>
    </source>
</evidence>
<protein>
    <submittedName>
        <fullName evidence="6">Substrate-binding domain-containing protein</fullName>
    </submittedName>
</protein>
<evidence type="ECO:0000313" key="7">
    <source>
        <dbReference type="Proteomes" id="UP000461595"/>
    </source>
</evidence>
<evidence type="ECO:0000259" key="5">
    <source>
        <dbReference type="Pfam" id="PF13407"/>
    </source>
</evidence>
<dbReference type="OrthoDB" id="9814427at2"/>
<dbReference type="EMBL" id="WSRS01000032">
    <property type="protein sequence ID" value="MVX58917.1"/>
    <property type="molecule type" value="Genomic_DNA"/>
</dbReference>
<accession>A0A7X3KCH8</accession>
<proteinExistence type="inferred from homology"/>
<comment type="caution">
    <text evidence="6">The sequence shown here is derived from an EMBL/GenBank/DDBJ whole genome shotgun (WGS) entry which is preliminary data.</text>
</comment>
<dbReference type="Pfam" id="PF13407">
    <property type="entry name" value="Peripla_BP_4"/>
    <property type="match status" value="1"/>
</dbReference>
<feature type="domain" description="Periplasmic binding protein" evidence="5">
    <location>
        <begin position="36"/>
        <end position="291"/>
    </location>
</feature>
<dbReference type="GO" id="GO:0030246">
    <property type="term" value="F:carbohydrate binding"/>
    <property type="evidence" value="ECO:0007669"/>
    <property type="project" value="UniProtKB-ARBA"/>
</dbReference>
<organism evidence="6 7">
    <name type="scientific">Streptococcus danieliae</name>
    <dbReference type="NCBI Taxonomy" id="747656"/>
    <lineage>
        <taxon>Bacteria</taxon>
        <taxon>Bacillati</taxon>
        <taxon>Bacillota</taxon>
        <taxon>Bacilli</taxon>
        <taxon>Lactobacillales</taxon>
        <taxon>Streptococcaceae</taxon>
        <taxon>Streptococcus</taxon>
    </lineage>
</organism>
<comment type="similarity">
    <text evidence="2">Belongs to the bacterial solute-binding protein 2 family.</text>
</comment>
<dbReference type="InterPro" id="IPR028082">
    <property type="entry name" value="Peripla_BP_I"/>
</dbReference>
<keyword evidence="4" id="KW-1133">Transmembrane helix</keyword>
<sequence length="318" mass="35459">MFKRSFVYFLLPMVVCLFLVFLFERGRHLDDKQLKIGISYMTINNDFYKTLNAEIEKTMGVETSRFFVRDAELDAGKQSQQIDFFVEQQVDVLVVNPVDSHSPQVLASLNRAKAAGIRIIVVDSPISSEASVDVTIVSDNYQAGVLLAENLLKTVSEAKILILKHQNALSARERIQGFLDTIEQYPAYKVVAERETLGQTEESMAQVLAALQAGPSFDVVVSLNDRAALGALAALEDQRYTGQMLIYGVDGSPDIKALLPLKNALQGSVAQSPIQMGQKVSEVIQQMVSHQEYETNYAIPVQVLTRENRREFPVKGWQ</sequence>
<dbReference type="SUPFAM" id="SSF53822">
    <property type="entry name" value="Periplasmic binding protein-like I"/>
    <property type="match status" value="1"/>
</dbReference>
<keyword evidence="4" id="KW-0472">Membrane</keyword>
<evidence type="ECO:0000313" key="6">
    <source>
        <dbReference type="EMBL" id="MVX58917.1"/>
    </source>
</evidence>